<evidence type="ECO:0000313" key="2">
    <source>
        <dbReference type="EMBL" id="ARW60592.1"/>
    </source>
</evidence>
<feature type="transmembrane region" description="Helical" evidence="1">
    <location>
        <begin position="25"/>
        <end position="42"/>
    </location>
</feature>
<keyword evidence="2" id="KW-0150">Chloroplast</keyword>
<feature type="transmembrane region" description="Helical" evidence="1">
    <location>
        <begin position="144"/>
        <end position="161"/>
    </location>
</feature>
<name>A0A1Z1M3U2_9FLOR</name>
<feature type="transmembrane region" description="Helical" evidence="1">
    <location>
        <begin position="48"/>
        <end position="66"/>
    </location>
</feature>
<feature type="transmembrane region" description="Helical" evidence="1">
    <location>
        <begin position="73"/>
        <end position="91"/>
    </location>
</feature>
<accession>A0A1Z1M3U2</accession>
<dbReference type="AlphaFoldDB" id="A0A1Z1M3U2"/>
<evidence type="ECO:0000256" key="1">
    <source>
        <dbReference type="SAM" id="Phobius"/>
    </source>
</evidence>
<organism evidence="2">
    <name type="scientific">Polysiphonia sp</name>
    <dbReference type="NCBI Taxonomy" id="1967842"/>
    <lineage>
        <taxon>Eukaryota</taxon>
        <taxon>Rhodophyta</taxon>
        <taxon>Florideophyceae</taxon>
        <taxon>Rhodymeniophycidae</taxon>
        <taxon>Ceramiales</taxon>
        <taxon>Rhodomelaceae</taxon>
        <taxon>Polysiphonioideae</taxon>
        <taxon>Polysiphonia</taxon>
    </lineage>
</organism>
<keyword evidence="1" id="KW-1133">Transmembrane helix</keyword>
<keyword evidence="1" id="KW-0812">Transmembrane</keyword>
<sequence>MHFLYYISSTNYITLKTKLLKKKYLYLRITCILGLLIIIPYISSKILIMIVLLIEFCIMLILKNFYLTKITQAINNIFVFSIYNIIINYFINYNYCTNNNLIISYVQINYLFQVILFYCTKQIICKFCFYFIIYEIPQYMKKIIFLNTVYLLLLNDLLTFIRSEIINQTLLMAYTKLHQLKQEIFIINKLSLFISTQIVEHIIESINNFYLAIKIKNDVSIISLINYFLLYSNKPFNKLLQKQNNLNITLWSKNLQNKLNQEKYI</sequence>
<reference evidence="2" key="1">
    <citation type="journal article" date="2017" name="J. Phycol.">
        <title>Analysis of chloroplast genomes and a supermatrix inform reclassification of the Rhodomelaceae (Rhodophyta).</title>
        <authorList>
            <person name="Diaz-Tapia P."/>
            <person name="Maggs C.A."/>
            <person name="West J.A."/>
            <person name="Verbruggen H."/>
        </authorList>
    </citation>
    <scope>NUCLEOTIDE SEQUENCE</scope>
    <source>
        <strain evidence="2">JH1432</strain>
    </source>
</reference>
<geneLocation type="chloroplast" evidence="2"/>
<protein>
    <recommendedName>
        <fullName evidence="3">Transmembrane protein</fullName>
    </recommendedName>
</protein>
<evidence type="ECO:0008006" key="3">
    <source>
        <dbReference type="Google" id="ProtNLM"/>
    </source>
</evidence>
<keyword evidence="1" id="KW-0472">Membrane</keyword>
<keyword evidence="2" id="KW-0934">Plastid</keyword>
<proteinExistence type="predicted"/>
<feature type="transmembrane region" description="Helical" evidence="1">
    <location>
        <begin position="111"/>
        <end position="132"/>
    </location>
</feature>
<dbReference type="EMBL" id="MF101414">
    <property type="protein sequence ID" value="ARW60592.1"/>
    <property type="molecule type" value="Genomic_DNA"/>
</dbReference>
<gene>
    <name evidence="2" type="primary">ConsOrf4</name>
</gene>